<feature type="domain" description="ABC transmembrane type-1" evidence="8">
    <location>
        <begin position="88"/>
        <end position="306"/>
    </location>
</feature>
<evidence type="ECO:0000256" key="6">
    <source>
        <dbReference type="ARBA" id="ARBA00023136"/>
    </source>
</evidence>
<feature type="transmembrane region" description="Helical" evidence="7">
    <location>
        <begin position="96"/>
        <end position="118"/>
    </location>
</feature>
<feature type="transmembrane region" description="Helical" evidence="7">
    <location>
        <begin position="237"/>
        <end position="259"/>
    </location>
</feature>
<dbReference type="SUPFAM" id="SSF161098">
    <property type="entry name" value="MetI-like"/>
    <property type="match status" value="1"/>
</dbReference>
<comment type="subcellular location">
    <subcellularLocation>
        <location evidence="1 7">Cell membrane</location>
        <topology evidence="1 7">Multi-pass membrane protein</topology>
    </subcellularLocation>
</comment>
<dbReference type="PANTHER" id="PTHR30193">
    <property type="entry name" value="ABC TRANSPORTER PERMEASE PROTEIN"/>
    <property type="match status" value="1"/>
</dbReference>
<dbReference type="InterPro" id="IPR051393">
    <property type="entry name" value="ABC_transporter_permease"/>
</dbReference>
<proteinExistence type="inferred from homology"/>
<comment type="caution">
    <text evidence="9">The sequence shown here is derived from an EMBL/GenBank/DDBJ whole genome shotgun (WGS) entry which is preliminary data.</text>
</comment>
<dbReference type="InterPro" id="IPR000515">
    <property type="entry name" value="MetI-like"/>
</dbReference>
<evidence type="ECO:0000259" key="8">
    <source>
        <dbReference type="PROSITE" id="PS50928"/>
    </source>
</evidence>
<accession>A0ABT1LR79</accession>
<dbReference type="EMBL" id="JANCLV010000004">
    <property type="protein sequence ID" value="MCP8999681.1"/>
    <property type="molecule type" value="Genomic_DNA"/>
</dbReference>
<evidence type="ECO:0000256" key="5">
    <source>
        <dbReference type="ARBA" id="ARBA00022989"/>
    </source>
</evidence>
<name>A0ABT1LR79_9MICC</name>
<organism evidence="9 10">
    <name type="scientific">Pseudarthrobacter humi</name>
    <dbReference type="NCBI Taxonomy" id="2952523"/>
    <lineage>
        <taxon>Bacteria</taxon>
        <taxon>Bacillati</taxon>
        <taxon>Actinomycetota</taxon>
        <taxon>Actinomycetes</taxon>
        <taxon>Micrococcales</taxon>
        <taxon>Micrococcaceae</taxon>
        <taxon>Pseudarthrobacter</taxon>
    </lineage>
</organism>
<feature type="transmembrane region" description="Helical" evidence="7">
    <location>
        <begin position="31"/>
        <end position="54"/>
    </location>
</feature>
<evidence type="ECO:0000313" key="10">
    <source>
        <dbReference type="Proteomes" id="UP001524318"/>
    </source>
</evidence>
<feature type="transmembrane region" description="Helical" evidence="7">
    <location>
        <begin position="180"/>
        <end position="203"/>
    </location>
</feature>
<keyword evidence="6 7" id="KW-0472">Membrane</keyword>
<feature type="transmembrane region" description="Helical" evidence="7">
    <location>
        <begin position="288"/>
        <end position="306"/>
    </location>
</feature>
<evidence type="ECO:0000256" key="1">
    <source>
        <dbReference type="ARBA" id="ARBA00004651"/>
    </source>
</evidence>
<evidence type="ECO:0000256" key="3">
    <source>
        <dbReference type="ARBA" id="ARBA00022475"/>
    </source>
</evidence>
<comment type="similarity">
    <text evidence="7">Belongs to the binding-protein-dependent transport system permease family.</text>
</comment>
<dbReference type="PROSITE" id="PS50928">
    <property type="entry name" value="ABC_TM1"/>
    <property type="match status" value="1"/>
</dbReference>
<dbReference type="Pfam" id="PF00528">
    <property type="entry name" value="BPD_transp_1"/>
    <property type="match status" value="1"/>
</dbReference>
<gene>
    <name evidence="9" type="ORF">NFC73_08035</name>
</gene>
<keyword evidence="5 7" id="KW-1133">Transmembrane helix</keyword>
<keyword evidence="2 7" id="KW-0813">Transport</keyword>
<keyword evidence="10" id="KW-1185">Reference proteome</keyword>
<dbReference type="CDD" id="cd06261">
    <property type="entry name" value="TM_PBP2"/>
    <property type="match status" value="1"/>
</dbReference>
<reference evidence="9 10" key="1">
    <citation type="submission" date="2022-06" db="EMBL/GenBank/DDBJ databases">
        <title>Pseudarthrobacter sp. strain RMG13 Genome sequencing and assembly.</title>
        <authorList>
            <person name="Kim I."/>
        </authorList>
    </citation>
    <scope>NUCLEOTIDE SEQUENCE [LARGE SCALE GENOMIC DNA]</scope>
    <source>
        <strain evidence="9 10">RMG13</strain>
    </source>
</reference>
<evidence type="ECO:0000256" key="4">
    <source>
        <dbReference type="ARBA" id="ARBA00022692"/>
    </source>
</evidence>
<dbReference type="Gene3D" id="1.10.3720.10">
    <property type="entry name" value="MetI-like"/>
    <property type="match status" value="1"/>
</dbReference>
<dbReference type="PANTHER" id="PTHR30193:SF37">
    <property type="entry name" value="INNER MEMBRANE ABC TRANSPORTER PERMEASE PROTEIN YCJO"/>
    <property type="match status" value="1"/>
</dbReference>
<protein>
    <submittedName>
        <fullName evidence="9">Sugar ABC transporter permease</fullName>
    </submittedName>
</protein>
<dbReference type="InterPro" id="IPR035906">
    <property type="entry name" value="MetI-like_sf"/>
</dbReference>
<evidence type="ECO:0000313" key="9">
    <source>
        <dbReference type="EMBL" id="MCP8999681.1"/>
    </source>
</evidence>
<dbReference type="RefSeq" id="WP_254749147.1">
    <property type="nucleotide sequence ID" value="NZ_JANCLV010000004.1"/>
</dbReference>
<feature type="transmembrane region" description="Helical" evidence="7">
    <location>
        <begin position="130"/>
        <end position="149"/>
    </location>
</feature>
<keyword evidence="3" id="KW-1003">Cell membrane</keyword>
<dbReference type="Proteomes" id="UP001524318">
    <property type="component" value="Unassembled WGS sequence"/>
</dbReference>
<keyword evidence="4 7" id="KW-0812">Transmembrane</keyword>
<sequence length="316" mass="34661">MISTAEGTDLERSISKNQGGHTRKFRRTSSWTLSALFLAPSAVFIVLFLFLPVAEAFRLSFFDWNGLSATMNFVGLETFIDTWTDLRLLSSLWLTVVWWVLHVVLAIGGGLFLAVLLANLRWGRGLFRTLTFLPHVLSLSVVGVIWAQLYDPGIGVLNQVLNGVGLSALTRAWLGDPQTALVAVAVTSAWQAFGFYMVIYLAAIQNIDPGLYEAARVDGASAIQQFRHITLPSLHNATTVVLILGFISALKGFGSVWAMTQGGPGTSTELISVYLYRQAFQYGEVSRAAAGGLTLGFLVIILTVLFNRWRDRRSEA</sequence>
<evidence type="ECO:0000256" key="7">
    <source>
        <dbReference type="RuleBase" id="RU363032"/>
    </source>
</evidence>
<evidence type="ECO:0000256" key="2">
    <source>
        <dbReference type="ARBA" id="ARBA00022448"/>
    </source>
</evidence>